<dbReference type="PROSITE" id="PS50977">
    <property type="entry name" value="HTH_TETR_2"/>
    <property type="match status" value="1"/>
</dbReference>
<keyword evidence="8" id="KW-1185">Reference proteome</keyword>
<evidence type="ECO:0000259" key="6">
    <source>
        <dbReference type="PROSITE" id="PS50977"/>
    </source>
</evidence>
<evidence type="ECO:0000256" key="3">
    <source>
        <dbReference type="ARBA" id="ARBA00023163"/>
    </source>
</evidence>
<dbReference type="GO" id="GO:0000976">
    <property type="term" value="F:transcription cis-regulatory region binding"/>
    <property type="evidence" value="ECO:0007669"/>
    <property type="project" value="TreeGrafter"/>
</dbReference>
<proteinExistence type="predicted"/>
<reference evidence="7 8" key="1">
    <citation type="submission" date="2017-09" db="EMBL/GenBank/DDBJ databases">
        <title>Genomic, metabolic, and phenotypic characteristics of bacterial isolates from the natural microbiome of the model nematode Caenorhabditis elegans.</title>
        <authorList>
            <person name="Zimmermann J."/>
            <person name="Obeng N."/>
            <person name="Yang W."/>
            <person name="Obeng O."/>
            <person name="Kissoyan K."/>
            <person name="Pees B."/>
            <person name="Dirksen P."/>
            <person name="Hoppner M."/>
            <person name="Franke A."/>
            <person name="Rosenstiel P."/>
            <person name="Leippe M."/>
            <person name="Dierking K."/>
            <person name="Kaleta C."/>
            <person name="Schulenburg H."/>
        </authorList>
    </citation>
    <scope>NUCLEOTIDE SEQUENCE [LARGE SCALE GENOMIC DNA]</scope>
    <source>
        <strain evidence="7 8">MYb117</strain>
    </source>
</reference>
<organism evidence="7 8">
    <name type="scientific">Pseudomonas poae</name>
    <dbReference type="NCBI Taxonomy" id="200451"/>
    <lineage>
        <taxon>Bacteria</taxon>
        <taxon>Pseudomonadati</taxon>
        <taxon>Pseudomonadota</taxon>
        <taxon>Gammaproteobacteria</taxon>
        <taxon>Pseudomonadales</taxon>
        <taxon>Pseudomonadaceae</taxon>
        <taxon>Pseudomonas</taxon>
    </lineage>
</organism>
<evidence type="ECO:0000256" key="5">
    <source>
        <dbReference type="SAM" id="Coils"/>
    </source>
</evidence>
<evidence type="ECO:0000256" key="4">
    <source>
        <dbReference type="PROSITE-ProRule" id="PRU00335"/>
    </source>
</evidence>
<keyword evidence="1" id="KW-0805">Transcription regulation</keyword>
<accession>A0A2S9EY43</accession>
<dbReference type="AlphaFoldDB" id="A0A2S9EY43"/>
<feature type="domain" description="HTH tetR-type" evidence="6">
    <location>
        <begin position="11"/>
        <end position="71"/>
    </location>
</feature>
<dbReference type="InterPro" id="IPR050109">
    <property type="entry name" value="HTH-type_TetR-like_transc_reg"/>
</dbReference>
<dbReference type="PRINTS" id="PR00455">
    <property type="entry name" value="HTHTETR"/>
</dbReference>
<evidence type="ECO:0000313" key="8">
    <source>
        <dbReference type="Proteomes" id="UP000238045"/>
    </source>
</evidence>
<dbReference type="GO" id="GO:0003700">
    <property type="term" value="F:DNA-binding transcription factor activity"/>
    <property type="evidence" value="ECO:0007669"/>
    <property type="project" value="TreeGrafter"/>
</dbReference>
<dbReference type="SUPFAM" id="SSF46689">
    <property type="entry name" value="Homeodomain-like"/>
    <property type="match status" value="1"/>
</dbReference>
<feature type="DNA-binding region" description="H-T-H motif" evidence="4">
    <location>
        <begin position="34"/>
        <end position="53"/>
    </location>
</feature>
<dbReference type="Gene3D" id="1.10.10.60">
    <property type="entry name" value="Homeodomain-like"/>
    <property type="match status" value="1"/>
</dbReference>
<sequence>MVQRQLKCEETDRSTEVREAALKLFYQYGYHAVSLRKLASELGLSAGSLYAHIESKQELLFEIIESTQQALNYSIRRELKRAAQRNASLLDGFVRGAISHACRERRHLLLGIRERHSLSAEQQRCIEHLRQELAALLNQALGTQLRTLQAPASAIQVMTQSVLTTLDGFLYLPEQALSVERAVKVFAAMANAAVAEILD</sequence>
<dbReference type="Proteomes" id="UP000238045">
    <property type="component" value="Unassembled WGS sequence"/>
</dbReference>
<feature type="coiled-coil region" evidence="5">
    <location>
        <begin position="119"/>
        <end position="146"/>
    </location>
</feature>
<dbReference type="EMBL" id="PCQL01000003">
    <property type="protein sequence ID" value="PRC21917.1"/>
    <property type="molecule type" value="Genomic_DNA"/>
</dbReference>
<evidence type="ECO:0000313" key="7">
    <source>
        <dbReference type="EMBL" id="PRC21917.1"/>
    </source>
</evidence>
<dbReference type="PANTHER" id="PTHR30055">
    <property type="entry name" value="HTH-TYPE TRANSCRIPTIONAL REGULATOR RUTR"/>
    <property type="match status" value="1"/>
</dbReference>
<comment type="caution">
    <text evidence="7">The sequence shown here is derived from an EMBL/GenBank/DDBJ whole genome shotgun (WGS) entry which is preliminary data.</text>
</comment>
<evidence type="ECO:0000256" key="2">
    <source>
        <dbReference type="ARBA" id="ARBA00023125"/>
    </source>
</evidence>
<dbReference type="Pfam" id="PF00440">
    <property type="entry name" value="TetR_N"/>
    <property type="match status" value="1"/>
</dbReference>
<dbReference type="PANTHER" id="PTHR30055:SF234">
    <property type="entry name" value="HTH-TYPE TRANSCRIPTIONAL REGULATOR BETI"/>
    <property type="match status" value="1"/>
</dbReference>
<keyword evidence="2 4" id="KW-0238">DNA-binding</keyword>
<protein>
    <submittedName>
        <fullName evidence="7">Transcriptional regulator</fullName>
    </submittedName>
</protein>
<keyword evidence="3" id="KW-0804">Transcription</keyword>
<dbReference type="InterPro" id="IPR009057">
    <property type="entry name" value="Homeodomain-like_sf"/>
</dbReference>
<evidence type="ECO:0000256" key="1">
    <source>
        <dbReference type="ARBA" id="ARBA00023015"/>
    </source>
</evidence>
<keyword evidence="5" id="KW-0175">Coiled coil</keyword>
<dbReference type="Gene3D" id="1.10.357.10">
    <property type="entry name" value="Tetracycline Repressor, domain 2"/>
    <property type="match status" value="1"/>
</dbReference>
<name>A0A2S9EY43_9PSED</name>
<gene>
    <name evidence="7" type="ORF">CQZ99_03740</name>
</gene>
<dbReference type="InterPro" id="IPR001647">
    <property type="entry name" value="HTH_TetR"/>
</dbReference>